<dbReference type="CDD" id="cd06588">
    <property type="entry name" value="PhnB_like"/>
    <property type="match status" value="1"/>
</dbReference>
<dbReference type="AlphaFoldDB" id="A0A4Y8Q8V1"/>
<dbReference type="SUPFAM" id="SSF54593">
    <property type="entry name" value="Glyoxalase/Bleomycin resistance protein/Dihydroxybiphenyl dioxygenase"/>
    <property type="match status" value="1"/>
</dbReference>
<dbReference type="InterPro" id="IPR028973">
    <property type="entry name" value="PhnB-like"/>
</dbReference>
<protein>
    <recommendedName>
        <fullName evidence="1">Glyoxalase/fosfomycin resistance/dioxygenase domain-containing protein</fullName>
    </recommendedName>
</protein>
<proteinExistence type="predicted"/>
<dbReference type="Proteomes" id="UP000298246">
    <property type="component" value="Unassembled WGS sequence"/>
</dbReference>
<dbReference type="EMBL" id="MYFO01000003">
    <property type="protein sequence ID" value="TFE90972.1"/>
    <property type="molecule type" value="Genomic_DNA"/>
</dbReference>
<dbReference type="Pfam" id="PF00903">
    <property type="entry name" value="Glyoxalase"/>
    <property type="match status" value="1"/>
</dbReference>
<dbReference type="PANTHER" id="PTHR33990:SF1">
    <property type="entry name" value="PROTEIN YJDN"/>
    <property type="match status" value="1"/>
</dbReference>
<evidence type="ECO:0000313" key="2">
    <source>
        <dbReference type="EMBL" id="TFE90972.1"/>
    </source>
</evidence>
<keyword evidence="3" id="KW-1185">Reference proteome</keyword>
<feature type="domain" description="Glyoxalase/fosfomycin resistance/dioxygenase" evidence="1">
    <location>
        <begin position="8"/>
        <end position="123"/>
    </location>
</feature>
<reference evidence="2 3" key="1">
    <citation type="submission" date="2017-03" db="EMBL/GenBank/DDBJ databases">
        <title>Isolation of Levoglucosan Utilizing Bacteria.</title>
        <authorList>
            <person name="Arya A.S."/>
        </authorList>
    </citation>
    <scope>NUCLEOTIDE SEQUENCE [LARGE SCALE GENOMIC DNA]</scope>
    <source>
        <strain evidence="2 3">MEC069</strain>
    </source>
</reference>
<gene>
    <name evidence="2" type="ORF">B5M42_03880</name>
</gene>
<dbReference type="Gene3D" id="3.10.180.10">
    <property type="entry name" value="2,3-Dihydroxybiphenyl 1,2-Dioxygenase, domain 1"/>
    <property type="match status" value="1"/>
</dbReference>
<dbReference type="InterPro" id="IPR004360">
    <property type="entry name" value="Glyas_Fos-R_dOase_dom"/>
</dbReference>
<sequence>MSKLYPYIYCEDARKQAAFYAEALGGAIESVQTYEAFPGANNPNGVLHLVLQAAGQTFYMADAETVRRGNGMDLVLEFATEEEAAQAFGRLSEGGSVIMKFERMFWGAMFGRLIDPFGVRWQISAEPSV</sequence>
<name>A0A4Y8Q8V1_9BACL</name>
<accession>A0A4Y8Q8V1</accession>
<dbReference type="OrthoDB" id="9795306at2"/>
<evidence type="ECO:0000313" key="3">
    <source>
        <dbReference type="Proteomes" id="UP000298246"/>
    </source>
</evidence>
<dbReference type="PANTHER" id="PTHR33990">
    <property type="entry name" value="PROTEIN YJDN-RELATED"/>
    <property type="match status" value="1"/>
</dbReference>
<organism evidence="2 3">
    <name type="scientific">Paenibacillus athensensis</name>
    <dbReference type="NCBI Taxonomy" id="1967502"/>
    <lineage>
        <taxon>Bacteria</taxon>
        <taxon>Bacillati</taxon>
        <taxon>Bacillota</taxon>
        <taxon>Bacilli</taxon>
        <taxon>Bacillales</taxon>
        <taxon>Paenibacillaceae</taxon>
        <taxon>Paenibacillus</taxon>
    </lineage>
</organism>
<comment type="caution">
    <text evidence="2">The sequence shown here is derived from an EMBL/GenBank/DDBJ whole genome shotgun (WGS) entry which is preliminary data.</text>
</comment>
<dbReference type="RefSeq" id="WP_134749919.1">
    <property type="nucleotide sequence ID" value="NZ_MYFO02000007.1"/>
</dbReference>
<dbReference type="InterPro" id="IPR029068">
    <property type="entry name" value="Glyas_Bleomycin-R_OHBP_Dase"/>
</dbReference>
<evidence type="ECO:0000259" key="1">
    <source>
        <dbReference type="Pfam" id="PF00903"/>
    </source>
</evidence>